<dbReference type="EMBL" id="WHWC01000013">
    <property type="protein sequence ID" value="KAG8371307.1"/>
    <property type="molecule type" value="Genomic_DNA"/>
</dbReference>
<gene>
    <name evidence="1" type="ORF">BUALT_Bualt13G0074100</name>
</gene>
<name>A0AAV6WS89_9LAMI</name>
<dbReference type="AlphaFoldDB" id="A0AAV6WS89"/>
<comment type="caution">
    <text evidence="1">The sequence shown here is derived from an EMBL/GenBank/DDBJ whole genome shotgun (WGS) entry which is preliminary data.</text>
</comment>
<reference evidence="1" key="1">
    <citation type="submission" date="2019-10" db="EMBL/GenBank/DDBJ databases">
        <authorList>
            <person name="Zhang R."/>
            <person name="Pan Y."/>
            <person name="Wang J."/>
            <person name="Ma R."/>
            <person name="Yu S."/>
        </authorList>
    </citation>
    <scope>NUCLEOTIDE SEQUENCE</scope>
    <source>
        <strain evidence="1">LA-IB0</strain>
        <tissue evidence="1">Leaf</tissue>
    </source>
</reference>
<proteinExistence type="predicted"/>
<dbReference type="Proteomes" id="UP000826271">
    <property type="component" value="Unassembled WGS sequence"/>
</dbReference>
<accession>A0AAV6WS89</accession>
<evidence type="ECO:0000313" key="2">
    <source>
        <dbReference type="Proteomes" id="UP000826271"/>
    </source>
</evidence>
<organism evidence="1 2">
    <name type="scientific">Buddleja alternifolia</name>
    <dbReference type="NCBI Taxonomy" id="168488"/>
    <lineage>
        <taxon>Eukaryota</taxon>
        <taxon>Viridiplantae</taxon>
        <taxon>Streptophyta</taxon>
        <taxon>Embryophyta</taxon>
        <taxon>Tracheophyta</taxon>
        <taxon>Spermatophyta</taxon>
        <taxon>Magnoliopsida</taxon>
        <taxon>eudicotyledons</taxon>
        <taxon>Gunneridae</taxon>
        <taxon>Pentapetalae</taxon>
        <taxon>asterids</taxon>
        <taxon>lamiids</taxon>
        <taxon>Lamiales</taxon>
        <taxon>Scrophulariaceae</taxon>
        <taxon>Buddlejeae</taxon>
        <taxon>Buddleja</taxon>
    </lineage>
</organism>
<evidence type="ECO:0000313" key="1">
    <source>
        <dbReference type="EMBL" id="KAG8371307.1"/>
    </source>
</evidence>
<protein>
    <submittedName>
        <fullName evidence="1">Uncharacterized protein</fullName>
    </submittedName>
</protein>
<keyword evidence="2" id="KW-1185">Reference proteome</keyword>
<sequence length="225" mass="26600">MSDPLLWLPPLNSHKNYFIRVHASETQIPPSELQFTKIQRPIFVINLSVTAGYSTPDQILDDVDDYGVLPILALNKTLEIDRNPKTLITSLTDDILSADLVPFQLDRCSWDIRYDDNNLPQYVYLVDEEEVYLKLFEFLCNLIENPNNAKHNILGVKLEIQKLVDVLRDEFWSWKSYYIEKKLICPRREEFITRSRRYLEAIKRPRSEIELFEETLSLMMYKPAR</sequence>